<dbReference type="SUPFAM" id="SSF52540">
    <property type="entry name" value="P-loop containing nucleoside triphosphate hydrolases"/>
    <property type="match status" value="1"/>
</dbReference>
<dbReference type="NCBIfam" id="TIGR00231">
    <property type="entry name" value="small_GTP"/>
    <property type="match status" value="1"/>
</dbReference>
<keyword evidence="2" id="KW-1003">Cell membrane</keyword>
<gene>
    <name evidence="6" type="ORF">GOODEAATRI_006943</name>
</gene>
<dbReference type="SMART" id="SM00175">
    <property type="entry name" value="RAB"/>
    <property type="match status" value="1"/>
</dbReference>
<proteinExistence type="predicted"/>
<feature type="transmembrane region" description="Helical" evidence="5">
    <location>
        <begin position="42"/>
        <end position="70"/>
    </location>
</feature>
<keyword evidence="5" id="KW-1133">Transmembrane helix</keyword>
<dbReference type="InterPro" id="IPR001806">
    <property type="entry name" value="Small_GTPase"/>
</dbReference>
<feature type="transmembrane region" description="Helical" evidence="5">
    <location>
        <begin position="127"/>
        <end position="150"/>
    </location>
</feature>
<feature type="non-terminal residue" evidence="6">
    <location>
        <position position="1"/>
    </location>
</feature>
<dbReference type="Pfam" id="PF00071">
    <property type="entry name" value="Ras"/>
    <property type="match status" value="1"/>
</dbReference>
<evidence type="ECO:0000313" key="7">
    <source>
        <dbReference type="Proteomes" id="UP001476798"/>
    </source>
</evidence>
<keyword evidence="5" id="KW-0472">Membrane</keyword>
<evidence type="ECO:0000313" key="6">
    <source>
        <dbReference type="EMBL" id="MEQ2181001.1"/>
    </source>
</evidence>
<dbReference type="Gene3D" id="3.40.50.300">
    <property type="entry name" value="P-loop containing nucleotide triphosphate hydrolases"/>
    <property type="match status" value="1"/>
</dbReference>
<name>A0ABV0PC09_9TELE</name>
<evidence type="ECO:0000256" key="3">
    <source>
        <dbReference type="ARBA" id="ARBA00022741"/>
    </source>
</evidence>
<accession>A0ABV0PC09</accession>
<keyword evidence="3" id="KW-0547">Nucleotide-binding</keyword>
<comment type="subcellular location">
    <subcellularLocation>
        <location evidence="1">Cell membrane</location>
    </subcellularLocation>
</comment>
<dbReference type="PRINTS" id="PR00449">
    <property type="entry name" value="RASTRNSFRMNG"/>
</dbReference>
<evidence type="ECO:0000256" key="5">
    <source>
        <dbReference type="SAM" id="Phobius"/>
    </source>
</evidence>
<evidence type="ECO:0000256" key="1">
    <source>
        <dbReference type="ARBA" id="ARBA00004236"/>
    </source>
</evidence>
<evidence type="ECO:0008006" key="8">
    <source>
        <dbReference type="Google" id="ProtNLM"/>
    </source>
</evidence>
<feature type="transmembrane region" description="Helical" evidence="5">
    <location>
        <begin position="171"/>
        <end position="189"/>
    </location>
</feature>
<reference evidence="6 7" key="1">
    <citation type="submission" date="2021-06" db="EMBL/GenBank/DDBJ databases">
        <authorList>
            <person name="Palmer J.M."/>
        </authorList>
    </citation>
    <scope>NUCLEOTIDE SEQUENCE [LARGE SCALE GENOMIC DNA]</scope>
    <source>
        <strain evidence="6 7">GA_2019</strain>
        <tissue evidence="6">Muscle</tissue>
    </source>
</reference>
<dbReference type="PANTHER" id="PTHR24070">
    <property type="entry name" value="RAS, DI-RAS, AND RHEB FAMILY MEMBERS OF SMALL GTPASE SUPERFAMILY"/>
    <property type="match status" value="1"/>
</dbReference>
<comment type="caution">
    <text evidence="6">The sequence shown here is derived from an EMBL/GenBank/DDBJ whole genome shotgun (WGS) entry which is preliminary data.</text>
</comment>
<evidence type="ECO:0000256" key="4">
    <source>
        <dbReference type="ARBA" id="ARBA00023134"/>
    </source>
</evidence>
<dbReference type="PROSITE" id="PS51421">
    <property type="entry name" value="RAS"/>
    <property type="match status" value="1"/>
</dbReference>
<dbReference type="Proteomes" id="UP001476798">
    <property type="component" value="Unassembled WGS sequence"/>
</dbReference>
<keyword evidence="5" id="KW-0812">Transmembrane</keyword>
<keyword evidence="7" id="KW-1185">Reference proteome</keyword>
<protein>
    <recommendedName>
        <fullName evidence="8">Small monomeric GTPase</fullName>
    </recommendedName>
</protein>
<dbReference type="InterPro" id="IPR005225">
    <property type="entry name" value="Small_GTP-bd"/>
</dbReference>
<keyword evidence="4" id="KW-0342">GTP-binding</keyword>
<organism evidence="6 7">
    <name type="scientific">Goodea atripinnis</name>
    <dbReference type="NCBI Taxonomy" id="208336"/>
    <lineage>
        <taxon>Eukaryota</taxon>
        <taxon>Metazoa</taxon>
        <taxon>Chordata</taxon>
        <taxon>Craniata</taxon>
        <taxon>Vertebrata</taxon>
        <taxon>Euteleostomi</taxon>
        <taxon>Actinopterygii</taxon>
        <taxon>Neopterygii</taxon>
        <taxon>Teleostei</taxon>
        <taxon>Neoteleostei</taxon>
        <taxon>Acanthomorphata</taxon>
        <taxon>Ovalentaria</taxon>
        <taxon>Atherinomorphae</taxon>
        <taxon>Cyprinodontiformes</taxon>
        <taxon>Goodeidae</taxon>
        <taxon>Goodea</taxon>
    </lineage>
</organism>
<dbReference type="InterPro" id="IPR027417">
    <property type="entry name" value="P-loop_NTPase"/>
</dbReference>
<feature type="transmembrane region" description="Helical" evidence="5">
    <location>
        <begin position="195"/>
        <end position="216"/>
    </location>
</feature>
<dbReference type="SMART" id="SM00174">
    <property type="entry name" value="RHO"/>
    <property type="match status" value="1"/>
</dbReference>
<dbReference type="InterPro" id="IPR020849">
    <property type="entry name" value="Small_GTPase_Ras-type"/>
</dbReference>
<sequence length="382" mass="41958">LIEKRQANGETIELSAEGRPELVEEKELPVVDCTCFGLPRRYIIAILCGLGFCISFGIRCNLGVAIVSMVNDHTVYKGNKEVLVGVSYPACHGIWAKWAPPLERSRLATTAFCGKRSYAGAVVAMPLAGILVGVVSALPHLVMTIIVPIGGQLADYLRTHNLMTTTNVRKLMNCGGFGMEATLLLVVGFSHTKIIAISFLVLAVGFSGFAISGIFASGEKQWWADIEDTSEEKCGIINEDELANETEELYHGGGQYGAMGQPVVGMTEYKLVVVGAGGVGKSALTIQLIQNHFVDEYDPTIEDSYRKQVVIDGETCLLDILDTAGQEEYSAMRDQYMRTGEGFLCVFAINNYKSFEDVHLYRYTMSKEKKKQTKRLEMLHLL</sequence>
<dbReference type="EMBL" id="JAHRIO010070306">
    <property type="protein sequence ID" value="MEQ2181001.1"/>
    <property type="molecule type" value="Genomic_DNA"/>
</dbReference>
<evidence type="ECO:0000256" key="2">
    <source>
        <dbReference type="ARBA" id="ARBA00022475"/>
    </source>
</evidence>
<dbReference type="PROSITE" id="PS51419">
    <property type="entry name" value="RAB"/>
    <property type="match status" value="1"/>
</dbReference>
<dbReference type="SMART" id="SM00173">
    <property type="entry name" value="RAS"/>
    <property type="match status" value="1"/>
</dbReference>